<dbReference type="GO" id="GO:0003677">
    <property type="term" value="F:DNA binding"/>
    <property type="evidence" value="ECO:0007669"/>
    <property type="project" value="InterPro"/>
</dbReference>
<reference evidence="2" key="1">
    <citation type="journal article" date="2021" name="PeerJ">
        <title>Extensive microbial diversity within the chicken gut microbiome revealed by metagenomics and culture.</title>
        <authorList>
            <person name="Gilroy R."/>
            <person name="Ravi A."/>
            <person name="Getino M."/>
            <person name="Pursley I."/>
            <person name="Horton D.L."/>
            <person name="Alikhan N.F."/>
            <person name="Baker D."/>
            <person name="Gharbi K."/>
            <person name="Hall N."/>
            <person name="Watson M."/>
            <person name="Adriaenssens E.M."/>
            <person name="Foster-Nyarko E."/>
            <person name="Jarju S."/>
            <person name="Secka A."/>
            <person name="Antonio M."/>
            <person name="Oren A."/>
            <person name="Chaudhuri R.R."/>
            <person name="La Ragione R."/>
            <person name="Hildebrand F."/>
            <person name="Pallen M.J."/>
        </authorList>
    </citation>
    <scope>NUCLEOTIDE SEQUENCE</scope>
    <source>
        <strain evidence="2">USASDec5-558</strain>
    </source>
</reference>
<accession>A0A9D1WF85</accession>
<dbReference type="Proteomes" id="UP000886829">
    <property type="component" value="Unassembled WGS sequence"/>
</dbReference>
<evidence type="ECO:0000313" key="2">
    <source>
        <dbReference type="EMBL" id="HIX57747.1"/>
    </source>
</evidence>
<organism evidence="2 3">
    <name type="scientific">Candidatus Anaerobiospirillum pullistercoris</name>
    <dbReference type="NCBI Taxonomy" id="2838452"/>
    <lineage>
        <taxon>Bacteria</taxon>
        <taxon>Pseudomonadati</taxon>
        <taxon>Pseudomonadota</taxon>
        <taxon>Gammaproteobacteria</taxon>
        <taxon>Aeromonadales</taxon>
        <taxon>Succinivibrionaceae</taxon>
        <taxon>Anaerobiospirillum</taxon>
    </lineage>
</organism>
<name>A0A9D1WF85_9GAMM</name>
<dbReference type="AlphaFoldDB" id="A0A9D1WF85"/>
<dbReference type="GO" id="GO:0009036">
    <property type="term" value="F:type II site-specific deoxyribonuclease activity"/>
    <property type="evidence" value="ECO:0007669"/>
    <property type="project" value="InterPro"/>
</dbReference>
<dbReference type="Pfam" id="PF09019">
    <property type="entry name" value="EcoRII-C"/>
    <property type="match status" value="1"/>
</dbReference>
<proteinExistence type="predicted"/>
<dbReference type="Gene3D" id="3.40.91.80">
    <property type="match status" value="1"/>
</dbReference>
<dbReference type="InterPro" id="IPR038365">
    <property type="entry name" value="EcoRII_C_sf"/>
</dbReference>
<dbReference type="InterPro" id="IPR011335">
    <property type="entry name" value="Restrct_endonuc-II-like"/>
</dbReference>
<dbReference type="InterPro" id="IPR015109">
    <property type="entry name" value="Restrct_endonuc_II_EcoRII_C"/>
</dbReference>
<evidence type="ECO:0000313" key="3">
    <source>
        <dbReference type="Proteomes" id="UP000886829"/>
    </source>
</evidence>
<sequence length="347" mass="39926">MQPPITPAITLDDFTKTIKQLRVQHIPSPEKAVYNAFKAVIENMPRAKPHLNLEQLGLLNYLEPLILSQASTVVEQTRKKTWEQHRENEKSFCIELSQQLFPTEMLQQLTPEQTQSLVAECMHDYFYEIALSNNQSRRNLAGREFGALLELLFCGVGITTQHKGTIREYDQERAINLVIPSSSHLSAEPTKTALISAKITLRESWQELIEEAKRFKSSKMYLATLDDKITKQTINLLQNANICIVTTPRNKAALCNYCRLSSANAAKILSFEEMLVEVKDLTKSYDYTRWDKTSFEHLRMFYGSVGDNDPRPLVSDFYKQQLKALQQQRPWVDPIIELWTSRVDGKI</sequence>
<comment type="caution">
    <text evidence="2">The sequence shown here is derived from an EMBL/GenBank/DDBJ whole genome shotgun (WGS) entry which is preliminary data.</text>
</comment>
<gene>
    <name evidence="2" type="ORF">H9850_09815</name>
</gene>
<evidence type="ECO:0000259" key="1">
    <source>
        <dbReference type="Pfam" id="PF09019"/>
    </source>
</evidence>
<reference evidence="2" key="2">
    <citation type="submission" date="2021-04" db="EMBL/GenBank/DDBJ databases">
        <authorList>
            <person name="Gilroy R."/>
        </authorList>
    </citation>
    <scope>NUCLEOTIDE SEQUENCE</scope>
    <source>
        <strain evidence="2">USASDec5-558</strain>
    </source>
</reference>
<protein>
    <recommendedName>
        <fullName evidence="1">Restriction endonuclease type II EcoRII C-terminal domain-containing protein</fullName>
    </recommendedName>
</protein>
<dbReference type="GO" id="GO:0009307">
    <property type="term" value="P:DNA restriction-modification system"/>
    <property type="evidence" value="ECO:0007669"/>
    <property type="project" value="InterPro"/>
</dbReference>
<feature type="domain" description="Restriction endonuclease type II EcoRII C-terminal" evidence="1">
    <location>
        <begin position="124"/>
        <end position="247"/>
    </location>
</feature>
<dbReference type="SUPFAM" id="SSF52980">
    <property type="entry name" value="Restriction endonuclease-like"/>
    <property type="match status" value="1"/>
</dbReference>
<dbReference type="EMBL" id="DXEV01000196">
    <property type="protein sequence ID" value="HIX57747.1"/>
    <property type="molecule type" value="Genomic_DNA"/>
</dbReference>